<dbReference type="Pfam" id="PF13545">
    <property type="entry name" value="HTH_Crp_2"/>
    <property type="match status" value="1"/>
</dbReference>
<dbReference type="InterPro" id="IPR050397">
    <property type="entry name" value="Env_Response_Regulators"/>
</dbReference>
<organism evidence="6 7">
    <name type="scientific">Sphingopyxis macrogoltabida</name>
    <name type="common">Sphingomonas macrogoltabidus</name>
    <dbReference type="NCBI Taxonomy" id="33050"/>
    <lineage>
        <taxon>Bacteria</taxon>
        <taxon>Pseudomonadati</taxon>
        <taxon>Pseudomonadota</taxon>
        <taxon>Alphaproteobacteria</taxon>
        <taxon>Sphingomonadales</taxon>
        <taxon>Sphingomonadaceae</taxon>
        <taxon>Sphingopyxis</taxon>
    </lineage>
</organism>
<dbReference type="EMBL" id="CP012700">
    <property type="protein sequence ID" value="ALH82974.1"/>
    <property type="molecule type" value="Genomic_DNA"/>
</dbReference>
<evidence type="ECO:0000256" key="3">
    <source>
        <dbReference type="ARBA" id="ARBA00023163"/>
    </source>
</evidence>
<dbReference type="InterPro" id="IPR012318">
    <property type="entry name" value="HTH_CRP"/>
</dbReference>
<evidence type="ECO:0000256" key="1">
    <source>
        <dbReference type="ARBA" id="ARBA00023015"/>
    </source>
</evidence>
<evidence type="ECO:0000256" key="2">
    <source>
        <dbReference type="ARBA" id="ARBA00023125"/>
    </source>
</evidence>
<feature type="domain" description="HTH crp-type" evidence="5">
    <location>
        <begin position="182"/>
        <end position="256"/>
    </location>
</feature>
<dbReference type="InterPro" id="IPR036388">
    <property type="entry name" value="WH-like_DNA-bd_sf"/>
</dbReference>
<dbReference type="Proteomes" id="UP000058074">
    <property type="component" value="Chromosome"/>
</dbReference>
<dbReference type="PROSITE" id="PS51063">
    <property type="entry name" value="HTH_CRP_2"/>
    <property type="match status" value="1"/>
</dbReference>
<dbReference type="GO" id="GO:0005829">
    <property type="term" value="C:cytosol"/>
    <property type="evidence" value="ECO:0007669"/>
    <property type="project" value="TreeGrafter"/>
</dbReference>
<keyword evidence="1" id="KW-0805">Transcription regulation</keyword>
<dbReference type="SMART" id="SM00419">
    <property type="entry name" value="HTH_CRP"/>
    <property type="match status" value="1"/>
</dbReference>
<dbReference type="PANTHER" id="PTHR24567">
    <property type="entry name" value="CRP FAMILY TRANSCRIPTIONAL REGULATORY PROTEIN"/>
    <property type="match status" value="1"/>
</dbReference>
<dbReference type="InterPro" id="IPR018490">
    <property type="entry name" value="cNMP-bd_dom_sf"/>
</dbReference>
<dbReference type="PATRIC" id="fig|33050.5.peg.4604"/>
<evidence type="ECO:0000313" key="6">
    <source>
        <dbReference type="EMBL" id="ALH82974.1"/>
    </source>
</evidence>
<evidence type="ECO:0000259" key="4">
    <source>
        <dbReference type="PROSITE" id="PS50042"/>
    </source>
</evidence>
<dbReference type="CDD" id="cd00038">
    <property type="entry name" value="CAP_ED"/>
    <property type="match status" value="1"/>
</dbReference>
<dbReference type="SUPFAM" id="SSF46785">
    <property type="entry name" value="Winged helix' DNA-binding domain"/>
    <property type="match status" value="1"/>
</dbReference>
<dbReference type="InterPro" id="IPR000595">
    <property type="entry name" value="cNMP-bd_dom"/>
</dbReference>
<name>A0A0N9UHN4_SPHMC</name>
<dbReference type="Gene3D" id="2.60.120.10">
    <property type="entry name" value="Jelly Rolls"/>
    <property type="match status" value="1"/>
</dbReference>
<keyword evidence="2" id="KW-0238">DNA-binding</keyword>
<sequence length="277" mass="31024">MNVVVRCIWDHREDDMSSDVTRLSQWMDHHRTRMELGPLSILIRKLLSHSLLSTDDQQAIAALPHKLRRLQPGESILREGDQAEICPVLLSGFAYRQKVASDGGRQIVALKLPGDALDLQSLYLEKADHDIRMLTTAEMALVPLAAMEQLTIKRPAVARAVLIDILVEASIGREWLLNIGRRNALARLAHLLCELHDRVSDIASEASEYFEIPLTQEQLADLLGLTPVHINRMVRQLEKMGAIGRPSRSLTILNLSELAKISKFSSAYLHRNNVSGV</sequence>
<dbReference type="Gene3D" id="1.10.10.10">
    <property type="entry name" value="Winged helix-like DNA-binding domain superfamily/Winged helix DNA-binding domain"/>
    <property type="match status" value="1"/>
</dbReference>
<dbReference type="KEGG" id="smag:AN936_22245"/>
<keyword evidence="3" id="KW-0804">Transcription</keyword>
<dbReference type="PROSITE" id="PS50042">
    <property type="entry name" value="CNMP_BINDING_3"/>
    <property type="match status" value="1"/>
</dbReference>
<evidence type="ECO:0000313" key="7">
    <source>
        <dbReference type="Proteomes" id="UP000058074"/>
    </source>
</evidence>
<protein>
    <recommendedName>
        <fullName evidence="8">HTH crp-type domain-containing protein</fullName>
    </recommendedName>
</protein>
<dbReference type="PANTHER" id="PTHR24567:SF68">
    <property type="entry name" value="DNA-BINDING TRANSCRIPTIONAL DUAL REGULATOR CRP"/>
    <property type="match status" value="1"/>
</dbReference>
<evidence type="ECO:0008006" key="8">
    <source>
        <dbReference type="Google" id="ProtNLM"/>
    </source>
</evidence>
<dbReference type="SUPFAM" id="SSF51206">
    <property type="entry name" value="cAMP-binding domain-like"/>
    <property type="match status" value="1"/>
</dbReference>
<dbReference type="AlphaFoldDB" id="A0A0N9UHN4"/>
<accession>A0A0N9UHN4</accession>
<proteinExistence type="predicted"/>
<dbReference type="Pfam" id="PF00027">
    <property type="entry name" value="cNMP_binding"/>
    <property type="match status" value="1"/>
</dbReference>
<dbReference type="GO" id="GO:0003700">
    <property type="term" value="F:DNA-binding transcription factor activity"/>
    <property type="evidence" value="ECO:0007669"/>
    <property type="project" value="TreeGrafter"/>
</dbReference>
<reference evidence="6 7" key="1">
    <citation type="journal article" date="2015" name="Genome Announc.">
        <title>Complete Genome Sequence of Polypropylene Glycol- and Polyethylene Glycol-Degrading Sphingopyxis macrogoltabida Strain EY-1.</title>
        <authorList>
            <person name="Ohtsubo Y."/>
            <person name="Nagata Y."/>
            <person name="Numata M."/>
            <person name="Tsuchikane K."/>
            <person name="Hosoyama A."/>
            <person name="Yamazoe A."/>
            <person name="Tsuda M."/>
            <person name="Fujita N."/>
            <person name="Kawai F."/>
        </authorList>
    </citation>
    <scope>NUCLEOTIDE SEQUENCE [LARGE SCALE GENOMIC DNA]</scope>
    <source>
        <strain evidence="6 7">EY-1</strain>
    </source>
</reference>
<feature type="domain" description="Cyclic nucleotide-binding" evidence="4">
    <location>
        <begin position="47"/>
        <end position="154"/>
    </location>
</feature>
<evidence type="ECO:0000259" key="5">
    <source>
        <dbReference type="PROSITE" id="PS51063"/>
    </source>
</evidence>
<dbReference type="GO" id="GO:0003677">
    <property type="term" value="F:DNA binding"/>
    <property type="evidence" value="ECO:0007669"/>
    <property type="project" value="UniProtKB-KW"/>
</dbReference>
<dbReference type="InterPro" id="IPR036390">
    <property type="entry name" value="WH_DNA-bd_sf"/>
</dbReference>
<dbReference type="InterPro" id="IPR014710">
    <property type="entry name" value="RmlC-like_jellyroll"/>
</dbReference>
<gene>
    <name evidence="6" type="ORF">AN936_22245</name>
</gene>